<dbReference type="InterPro" id="IPR029071">
    <property type="entry name" value="Ubiquitin-like_domsf"/>
</dbReference>
<dbReference type="InterPro" id="IPR050730">
    <property type="entry name" value="UBX_domain-protein"/>
</dbReference>
<evidence type="ECO:0000313" key="7">
    <source>
        <dbReference type="Proteomes" id="UP001154078"/>
    </source>
</evidence>
<dbReference type="AlphaFoldDB" id="A0A9P0BIZ4"/>
<keyword evidence="2" id="KW-0963">Cytoplasm</keyword>
<dbReference type="CDD" id="cd16120">
    <property type="entry name" value="UBX_UBXN3B"/>
    <property type="match status" value="1"/>
</dbReference>
<evidence type="ECO:0000256" key="4">
    <source>
        <dbReference type="SAM" id="MobiDB-lite"/>
    </source>
</evidence>
<dbReference type="Pfam" id="PF22566">
    <property type="entry name" value="UBA_8"/>
    <property type="match status" value="1"/>
</dbReference>
<protein>
    <recommendedName>
        <fullName evidence="5">UAS domain-containing protein</fullName>
    </recommendedName>
</protein>
<dbReference type="SUPFAM" id="SSF54236">
    <property type="entry name" value="Ubiquitin-like"/>
    <property type="match status" value="1"/>
</dbReference>
<dbReference type="PANTHER" id="PTHR23322">
    <property type="entry name" value="FAS-ASSOCIATED PROTEIN"/>
    <property type="match status" value="1"/>
</dbReference>
<keyword evidence="7" id="KW-1185">Reference proteome</keyword>
<dbReference type="Pfam" id="PF21021">
    <property type="entry name" value="FAF1"/>
    <property type="match status" value="1"/>
</dbReference>
<dbReference type="InterPro" id="IPR054109">
    <property type="entry name" value="UBA_8"/>
</dbReference>
<dbReference type="Gene3D" id="1.10.8.10">
    <property type="entry name" value="DNA helicase RuvA subunit, C-terminal domain"/>
    <property type="match status" value="1"/>
</dbReference>
<dbReference type="Proteomes" id="UP001154078">
    <property type="component" value="Chromosome 9"/>
</dbReference>
<dbReference type="InterPro" id="IPR006577">
    <property type="entry name" value="UAS"/>
</dbReference>
<dbReference type="SUPFAM" id="SSF52833">
    <property type="entry name" value="Thioredoxin-like"/>
    <property type="match status" value="1"/>
</dbReference>
<dbReference type="PANTHER" id="PTHR23322:SF1">
    <property type="entry name" value="FAS-ASSOCIATED FACTOR 2"/>
    <property type="match status" value="1"/>
</dbReference>
<name>A0A9P0BIZ4_BRAAE</name>
<dbReference type="SMART" id="SM00594">
    <property type="entry name" value="UAS"/>
    <property type="match status" value="1"/>
</dbReference>
<evidence type="ECO:0000256" key="1">
    <source>
        <dbReference type="ARBA" id="ARBA00004496"/>
    </source>
</evidence>
<dbReference type="GO" id="GO:0036503">
    <property type="term" value="P:ERAD pathway"/>
    <property type="evidence" value="ECO:0007669"/>
    <property type="project" value="TreeGrafter"/>
</dbReference>
<reference evidence="6" key="1">
    <citation type="submission" date="2021-12" db="EMBL/GenBank/DDBJ databases">
        <authorList>
            <person name="King R."/>
        </authorList>
    </citation>
    <scope>NUCLEOTIDE SEQUENCE</scope>
</reference>
<evidence type="ECO:0000256" key="3">
    <source>
        <dbReference type="ARBA" id="ARBA00023054"/>
    </source>
</evidence>
<dbReference type="GO" id="GO:0005783">
    <property type="term" value="C:endoplasmic reticulum"/>
    <property type="evidence" value="ECO:0007669"/>
    <property type="project" value="TreeGrafter"/>
</dbReference>
<accession>A0A9P0BIZ4</accession>
<dbReference type="InterPro" id="IPR049483">
    <property type="entry name" value="FAF1_2-like_UAS"/>
</dbReference>
<evidence type="ECO:0000313" key="6">
    <source>
        <dbReference type="EMBL" id="CAH0564151.1"/>
    </source>
</evidence>
<proteinExistence type="predicted"/>
<evidence type="ECO:0000256" key="2">
    <source>
        <dbReference type="ARBA" id="ARBA00022490"/>
    </source>
</evidence>
<feature type="domain" description="UAS" evidence="5">
    <location>
        <begin position="142"/>
        <end position="269"/>
    </location>
</feature>
<comment type="subcellular location">
    <subcellularLocation>
        <location evidence="1">Cytoplasm</location>
    </subcellularLocation>
</comment>
<dbReference type="Gene3D" id="3.40.30.10">
    <property type="entry name" value="Glutaredoxin"/>
    <property type="match status" value="1"/>
</dbReference>
<dbReference type="OrthoDB" id="1026733at2759"/>
<evidence type="ECO:0000259" key="5">
    <source>
        <dbReference type="SMART" id="SM00594"/>
    </source>
</evidence>
<dbReference type="Pfam" id="PF00789">
    <property type="entry name" value="UBX"/>
    <property type="match status" value="1"/>
</dbReference>
<dbReference type="Gene3D" id="3.10.20.90">
    <property type="entry name" value="Phosphatidylinositol 3-kinase Catalytic Subunit, Chain A, domain 1"/>
    <property type="match status" value="1"/>
</dbReference>
<feature type="region of interest" description="Disordered" evidence="4">
    <location>
        <begin position="302"/>
        <end position="343"/>
    </location>
</feature>
<keyword evidence="3" id="KW-0175">Coiled coil</keyword>
<sequence length="449" mass="51426">MDYLGQNGALGLTTEQTEKVLQFQDLTGIEDMTVCRDVLQRHQWNLEVAVQEQLNIREGRPSVYATETRPPAVVSDHLAVQHVYYAPPTDGSAGGVGGLVRAVVGLLWNMCYSTIMTLLQITRRMLGLEYRPRTDPVEEVMDFIRTYEDRYTSVHPVFYRGTFSQALNDAKRELRFLLVYLHDDASRDTEQFCRNSLAHADVVDYVNANFLFWACGADSEEGRRTLNAVKSSGATFPLLSVLVLKEGRMTIVGRQEGFCEASLTVQRLANVVAEFDVCLAQARADRVEQSINRSLRAHQDEAFQESLRADQEKERKREELRRREEDERRRAEEEEQAEHQRRLSIRKEKIESITRVPDEPDSTNPDAVHVVFKLPCGSRLDRRFLKSHSLEHVFYFVFSHPKAPDSFEITTNFPKRVLPCNPEGASNFMTLEEAGLKNREVLFVHDLDA</sequence>
<dbReference type="GO" id="GO:0043130">
    <property type="term" value="F:ubiquitin binding"/>
    <property type="evidence" value="ECO:0007669"/>
    <property type="project" value="TreeGrafter"/>
</dbReference>
<organism evidence="6 7">
    <name type="scientific">Brassicogethes aeneus</name>
    <name type="common">Rape pollen beetle</name>
    <name type="synonym">Meligethes aeneus</name>
    <dbReference type="NCBI Taxonomy" id="1431903"/>
    <lineage>
        <taxon>Eukaryota</taxon>
        <taxon>Metazoa</taxon>
        <taxon>Ecdysozoa</taxon>
        <taxon>Arthropoda</taxon>
        <taxon>Hexapoda</taxon>
        <taxon>Insecta</taxon>
        <taxon>Pterygota</taxon>
        <taxon>Neoptera</taxon>
        <taxon>Endopterygota</taxon>
        <taxon>Coleoptera</taxon>
        <taxon>Polyphaga</taxon>
        <taxon>Cucujiformia</taxon>
        <taxon>Nitidulidae</taxon>
        <taxon>Meligethinae</taxon>
        <taxon>Brassicogethes</taxon>
    </lineage>
</organism>
<dbReference type="InterPro" id="IPR036249">
    <property type="entry name" value="Thioredoxin-like_sf"/>
</dbReference>
<dbReference type="EMBL" id="OV121140">
    <property type="protein sequence ID" value="CAH0564151.1"/>
    <property type="molecule type" value="Genomic_DNA"/>
</dbReference>
<gene>
    <name evidence="6" type="ORF">MELIAE_LOCUS12765</name>
</gene>
<dbReference type="InterPro" id="IPR001012">
    <property type="entry name" value="UBX_dom"/>
</dbReference>
<dbReference type="CDD" id="cd14414">
    <property type="entry name" value="UBA_FAF2"/>
    <property type="match status" value="1"/>
</dbReference>